<accession>A0AAU9VKT5</accession>
<organism evidence="3 4">
    <name type="scientific">Pocillopora meandrina</name>
    <dbReference type="NCBI Taxonomy" id="46732"/>
    <lineage>
        <taxon>Eukaryota</taxon>
        <taxon>Metazoa</taxon>
        <taxon>Cnidaria</taxon>
        <taxon>Anthozoa</taxon>
        <taxon>Hexacorallia</taxon>
        <taxon>Scleractinia</taxon>
        <taxon>Astrocoeniina</taxon>
        <taxon>Pocilloporidae</taxon>
        <taxon>Pocillopora</taxon>
    </lineage>
</organism>
<keyword evidence="2" id="KW-1133">Transmembrane helix</keyword>
<evidence type="ECO:0000313" key="4">
    <source>
        <dbReference type="Proteomes" id="UP001159428"/>
    </source>
</evidence>
<evidence type="ECO:0000256" key="1">
    <source>
        <dbReference type="RuleBase" id="RU000676"/>
    </source>
</evidence>
<dbReference type="GO" id="GO:0042403">
    <property type="term" value="P:thyroid hormone metabolic process"/>
    <property type="evidence" value="ECO:0007669"/>
    <property type="project" value="TreeGrafter"/>
</dbReference>
<comment type="caution">
    <text evidence="3">The sequence shown here is derived from an EMBL/GenBank/DDBJ whole genome shotgun (WGS) entry which is preliminary data.</text>
</comment>
<keyword evidence="1" id="KW-0712">Selenocysteine</keyword>
<keyword evidence="2" id="KW-0812">Transmembrane</keyword>
<proteinExistence type="inferred from homology"/>
<dbReference type="InterPro" id="IPR000643">
    <property type="entry name" value="Iodothyronine_deiodinase"/>
</dbReference>
<protein>
    <recommendedName>
        <fullName evidence="1">Iodothyronine deiodinase</fullName>
    </recommendedName>
</protein>
<keyword evidence="4" id="KW-1185">Reference proteome</keyword>
<reference evidence="3 4" key="1">
    <citation type="submission" date="2022-05" db="EMBL/GenBank/DDBJ databases">
        <authorList>
            <consortium name="Genoscope - CEA"/>
            <person name="William W."/>
        </authorList>
    </citation>
    <scope>NUCLEOTIDE SEQUENCE [LARGE SCALE GENOMIC DNA]</scope>
</reference>
<gene>
    <name evidence="3" type="ORF">PMEA_00010849</name>
</gene>
<dbReference type="PANTHER" id="PTHR11781:SF22">
    <property type="entry name" value="TYPE I IODOTHYRONINE DEIODINASE"/>
    <property type="match status" value="1"/>
</dbReference>
<comment type="function">
    <text evidence="1">Responsible for the deiodination of T4 (3,5,3',5'-tetraiodothyronine).</text>
</comment>
<comment type="similarity">
    <text evidence="1">Belongs to the iodothyronine deiodinase family.</text>
</comment>
<name>A0AAU9VKT5_9CNID</name>
<dbReference type="Pfam" id="PF00837">
    <property type="entry name" value="T4_deiodinase"/>
    <property type="match status" value="1"/>
</dbReference>
<dbReference type="Proteomes" id="UP001159428">
    <property type="component" value="Unassembled WGS sequence"/>
</dbReference>
<sequence length="228" mass="26039">MLSSAAYAVLWPLTVIRITLAIGLMRIASSIPILKERIKRYNEKFLLVPYEDFWQSWCSWKMLRGVMQLTLGDLNKTARLGSPAPDCELVSTDQKECRLLDLARGERPLNDFTKVVRDFADVADFKVIYISEAHPSDGWKWNNNVEIAQHKCLKDRFAAAEILKSSGCPAPVIVDTMKNEASMAYGAWPERLFIIQQGKIVYEGGTGPYNYDLTEVQRWLEEYKAEII</sequence>
<dbReference type="GO" id="GO:0004800">
    <property type="term" value="F:thyroxine 5'-deiodinase activity"/>
    <property type="evidence" value="ECO:0007669"/>
    <property type="project" value="InterPro"/>
</dbReference>
<dbReference type="SUPFAM" id="SSF52833">
    <property type="entry name" value="Thioredoxin-like"/>
    <property type="match status" value="1"/>
</dbReference>
<dbReference type="GO" id="GO:0042446">
    <property type="term" value="P:hormone biosynthetic process"/>
    <property type="evidence" value="ECO:0007669"/>
    <property type="project" value="UniProtKB-KW"/>
</dbReference>
<keyword evidence="2" id="KW-0472">Membrane</keyword>
<evidence type="ECO:0000313" key="3">
    <source>
        <dbReference type="EMBL" id="CAH3032881.1"/>
    </source>
</evidence>
<dbReference type="Gene3D" id="3.40.30.10">
    <property type="entry name" value="Glutaredoxin"/>
    <property type="match status" value="1"/>
</dbReference>
<dbReference type="AlphaFoldDB" id="A0AAU9VKT5"/>
<dbReference type="InterPro" id="IPR036249">
    <property type="entry name" value="Thioredoxin-like_sf"/>
</dbReference>
<dbReference type="EMBL" id="CALNXJ010000002">
    <property type="protein sequence ID" value="CAH3032881.1"/>
    <property type="molecule type" value="Genomic_DNA"/>
</dbReference>
<keyword evidence="1" id="KW-0560">Oxidoreductase</keyword>
<keyword evidence="1" id="KW-0893">Thyroid hormones biosynthesis</keyword>
<evidence type="ECO:0000256" key="2">
    <source>
        <dbReference type="SAM" id="Phobius"/>
    </source>
</evidence>
<dbReference type="PANTHER" id="PTHR11781">
    <property type="entry name" value="IODOTHYRONINE DEIODINASE"/>
    <property type="match status" value="1"/>
</dbReference>
<feature type="transmembrane region" description="Helical" evidence="2">
    <location>
        <begin position="6"/>
        <end position="28"/>
    </location>
</feature>